<gene>
    <name evidence="1" type="ORF">GM31_21780</name>
</gene>
<evidence type="ECO:0000313" key="1">
    <source>
        <dbReference type="EMBL" id="KNC95746.1"/>
    </source>
</evidence>
<protein>
    <submittedName>
        <fullName evidence="1">Phage tail protein</fullName>
    </submittedName>
</protein>
<proteinExistence type="predicted"/>
<keyword evidence="2" id="KW-1185">Reference proteome</keyword>
<dbReference type="PATRIC" id="fig|379893.4.peg.4414"/>
<reference evidence="1 2" key="1">
    <citation type="journal article" date="2015" name="Appl. Environ. Microbiol.">
        <title>The Enterobacterium Trabulsiella odontotermitis Presents Novel Adaptations Related to Its Association with Fungus-Growing Termites.</title>
        <authorList>
            <person name="Sapountzis P."/>
            <person name="Gruntjes T."/>
            <person name="Otani S."/>
            <person name="Estevez J."/>
            <person name="da Costa R.R."/>
            <person name="Plunkett G.3rd."/>
            <person name="Perna N.T."/>
            <person name="Poulsen M."/>
        </authorList>
    </citation>
    <scope>NUCLEOTIDE SEQUENCE [LARGE SCALE GENOMIC DNA]</scope>
    <source>
        <strain evidence="1 2">12</strain>
    </source>
</reference>
<organism evidence="1 2">
    <name type="scientific">Trabulsiella odontotermitis</name>
    <dbReference type="NCBI Taxonomy" id="379893"/>
    <lineage>
        <taxon>Bacteria</taxon>
        <taxon>Pseudomonadati</taxon>
        <taxon>Pseudomonadota</taxon>
        <taxon>Gammaproteobacteria</taxon>
        <taxon>Enterobacterales</taxon>
        <taxon>Enterobacteriaceae</taxon>
        <taxon>Trabulsiella</taxon>
    </lineage>
</organism>
<dbReference type="Pfam" id="PF10758">
    <property type="entry name" value="DUF2586"/>
    <property type="match status" value="1"/>
</dbReference>
<dbReference type="Proteomes" id="UP000037393">
    <property type="component" value="Unassembled WGS sequence"/>
</dbReference>
<dbReference type="OrthoDB" id="5596652at2"/>
<sequence>MTWPSVNVTEQNLQQGSTGEIERHLLFVGSGDSNKGTLTAVTPQSNLDEVLGADDSVLKSNLNAALLNAGQNAFFHVYVLADAQAWDAAVLDAQQTSSFEGVVVTDDCVKADVNKAAALRAKLIADFGRWTWFILSVAGIPVSGTPLVPAQSWGEYATAISNIVKGLSVYAVQAVPRNFGNEPGVLAGRLCNRSVTIADSPARVMTGPLLAMGSDDLPVDKTGAPLDLATLQTLEGNRFSVPMWYPDYEGYYWSDGRTLDATGGDYQAIQDLRIVDKVARRIRIKGIVRIGDRSLNSTPKSIEANKQYFAGVLRDMSKNTVVGNVAFPGECMPPQPDDIAITWLDSKTVNIYVVVRTYDCPLGIGINIMLKDGEEEDN</sequence>
<dbReference type="AlphaFoldDB" id="A0A0L0H4A3"/>
<accession>A0A0L0H4A3</accession>
<dbReference type="InterPro" id="IPR019694">
    <property type="entry name" value="Phage_HP1_Orf23"/>
</dbReference>
<comment type="caution">
    <text evidence="1">The sequence shown here is derived from an EMBL/GenBank/DDBJ whole genome shotgun (WGS) entry which is preliminary data.</text>
</comment>
<dbReference type="RefSeq" id="WP_049855569.1">
    <property type="nucleotide sequence ID" value="NZ_JNGI01000007.1"/>
</dbReference>
<name>A0A0L0H4A3_9ENTR</name>
<evidence type="ECO:0000313" key="2">
    <source>
        <dbReference type="Proteomes" id="UP000037393"/>
    </source>
</evidence>
<dbReference type="EMBL" id="JNGI01000007">
    <property type="protein sequence ID" value="KNC95746.1"/>
    <property type="molecule type" value="Genomic_DNA"/>
</dbReference>